<dbReference type="AlphaFoldDB" id="A0AAW0KTM8"/>
<dbReference type="Pfam" id="PF00168">
    <property type="entry name" value="C2"/>
    <property type="match status" value="1"/>
</dbReference>
<gene>
    <name evidence="2" type="primary">SRC2_18</name>
    <name evidence="2" type="ORF">CFP56_014456</name>
</gene>
<dbReference type="InterPro" id="IPR044750">
    <property type="entry name" value="C2_SRC2/BAP"/>
</dbReference>
<dbReference type="EMBL" id="PKMF04000229">
    <property type="protein sequence ID" value="KAK7841981.1"/>
    <property type="molecule type" value="Genomic_DNA"/>
</dbReference>
<dbReference type="Proteomes" id="UP000237347">
    <property type="component" value="Unassembled WGS sequence"/>
</dbReference>
<evidence type="ECO:0000259" key="1">
    <source>
        <dbReference type="PROSITE" id="PS50004"/>
    </source>
</evidence>
<accession>A0AAW0KTM8</accession>
<feature type="domain" description="C2" evidence="1">
    <location>
        <begin position="1"/>
        <end position="118"/>
    </location>
</feature>
<dbReference type="InterPro" id="IPR035892">
    <property type="entry name" value="C2_domain_sf"/>
</dbReference>
<dbReference type="PANTHER" id="PTHR32246">
    <property type="entry name" value="INGRESSION PROTEIN FIC1"/>
    <property type="match status" value="1"/>
</dbReference>
<sequence length="309" mass="34655">MSYRPLELVIQSAEGLKYVNHFKRMKPYAVVFIRDHNNILHSPERKTSVDSEGGSNPTWNFNVKFTINLAIAQENHLDLVVKLKSRRKTHSVRDKDIGEVRVLISELLKEFGDDDDAAEDEKHTSKNIVTSDGEAQGALAFSYKFGRTVDHPPTDPNVKQRPKRGGTIEFQLHSLGMNTVHTITLIERYKESVQIKHIYNGQDLFPEPTIDHQTSPTAPLKAIEEVLIKIAGAILNLIDKHYSVEVKNGDDTKNGKRMTVRSLAETISLRMNVRSSSRSPAISQFSVSARAMTSLPSSPVSPMRSSGLW</sequence>
<proteinExistence type="predicted"/>
<organism evidence="2 3">
    <name type="scientific">Quercus suber</name>
    <name type="common">Cork oak</name>
    <dbReference type="NCBI Taxonomy" id="58331"/>
    <lineage>
        <taxon>Eukaryota</taxon>
        <taxon>Viridiplantae</taxon>
        <taxon>Streptophyta</taxon>
        <taxon>Embryophyta</taxon>
        <taxon>Tracheophyta</taxon>
        <taxon>Spermatophyta</taxon>
        <taxon>Magnoliopsida</taxon>
        <taxon>eudicotyledons</taxon>
        <taxon>Gunneridae</taxon>
        <taxon>Pentapetalae</taxon>
        <taxon>rosids</taxon>
        <taxon>fabids</taxon>
        <taxon>Fagales</taxon>
        <taxon>Fagaceae</taxon>
        <taxon>Quercus</taxon>
    </lineage>
</organism>
<dbReference type="PANTHER" id="PTHR32246:SF173">
    <property type="entry name" value="C2 DOMAIN-CONTAINING PROTEIN"/>
    <property type="match status" value="1"/>
</dbReference>
<evidence type="ECO:0000313" key="3">
    <source>
        <dbReference type="Proteomes" id="UP000237347"/>
    </source>
</evidence>
<dbReference type="PROSITE" id="PS50004">
    <property type="entry name" value="C2"/>
    <property type="match status" value="1"/>
</dbReference>
<dbReference type="Gene3D" id="2.60.40.150">
    <property type="entry name" value="C2 domain"/>
    <property type="match status" value="1"/>
</dbReference>
<reference evidence="2 3" key="1">
    <citation type="journal article" date="2018" name="Sci. Data">
        <title>The draft genome sequence of cork oak.</title>
        <authorList>
            <person name="Ramos A.M."/>
            <person name="Usie A."/>
            <person name="Barbosa P."/>
            <person name="Barros P.M."/>
            <person name="Capote T."/>
            <person name="Chaves I."/>
            <person name="Simoes F."/>
            <person name="Abreu I."/>
            <person name="Carrasquinho I."/>
            <person name="Faro C."/>
            <person name="Guimaraes J.B."/>
            <person name="Mendonca D."/>
            <person name="Nobrega F."/>
            <person name="Rodrigues L."/>
            <person name="Saibo N.J.M."/>
            <person name="Varela M.C."/>
            <person name="Egas C."/>
            <person name="Matos J."/>
            <person name="Miguel C.M."/>
            <person name="Oliveira M.M."/>
            <person name="Ricardo C.P."/>
            <person name="Goncalves S."/>
        </authorList>
    </citation>
    <scope>NUCLEOTIDE SEQUENCE [LARGE SCALE GENOMIC DNA]</scope>
    <source>
        <strain evidence="3">cv. HL8</strain>
    </source>
</reference>
<dbReference type="SUPFAM" id="SSF49562">
    <property type="entry name" value="C2 domain (Calcium/lipid-binding domain, CaLB)"/>
    <property type="match status" value="1"/>
</dbReference>
<dbReference type="InterPro" id="IPR000008">
    <property type="entry name" value="C2_dom"/>
</dbReference>
<keyword evidence="3" id="KW-1185">Reference proteome</keyword>
<protein>
    <submittedName>
        <fullName evidence="2">Protein src2</fullName>
    </submittedName>
</protein>
<dbReference type="SMART" id="SM00239">
    <property type="entry name" value="C2"/>
    <property type="match status" value="1"/>
</dbReference>
<dbReference type="CDD" id="cd04051">
    <property type="entry name" value="C2_SRC2_like"/>
    <property type="match status" value="1"/>
</dbReference>
<name>A0AAW0KTM8_QUESU</name>
<evidence type="ECO:0000313" key="2">
    <source>
        <dbReference type="EMBL" id="KAK7841981.1"/>
    </source>
</evidence>
<dbReference type="GO" id="GO:0006952">
    <property type="term" value="P:defense response"/>
    <property type="evidence" value="ECO:0007669"/>
    <property type="project" value="InterPro"/>
</dbReference>
<comment type="caution">
    <text evidence="2">The sequence shown here is derived from an EMBL/GenBank/DDBJ whole genome shotgun (WGS) entry which is preliminary data.</text>
</comment>